<evidence type="ECO:0000313" key="2">
    <source>
        <dbReference type="Proteomes" id="UP000634136"/>
    </source>
</evidence>
<proteinExistence type="predicted"/>
<gene>
    <name evidence="1" type="ORF">G2W53_036642</name>
</gene>
<keyword evidence="2" id="KW-1185">Reference proteome</keyword>
<protein>
    <submittedName>
        <fullName evidence="1">Uncharacterized protein</fullName>
    </submittedName>
</protein>
<sequence>MDPTSTFFEACTTAQAKAHLGRIPSKAMAETYWFS</sequence>
<accession>A0A834WAF1</accession>
<name>A0A834WAF1_9FABA</name>
<dbReference type="EMBL" id="JAAIUW010000011">
    <property type="protein sequence ID" value="KAF7809899.1"/>
    <property type="molecule type" value="Genomic_DNA"/>
</dbReference>
<reference evidence="1" key="1">
    <citation type="submission" date="2020-09" db="EMBL/GenBank/DDBJ databases">
        <title>Genome-Enabled Discovery of Anthraquinone Biosynthesis in Senna tora.</title>
        <authorList>
            <person name="Kang S.-H."/>
            <person name="Pandey R.P."/>
            <person name="Lee C.-M."/>
            <person name="Sim J.-S."/>
            <person name="Jeong J.-T."/>
            <person name="Choi B.-S."/>
            <person name="Jung M."/>
            <person name="Ginzburg D."/>
            <person name="Zhao K."/>
            <person name="Won S.Y."/>
            <person name="Oh T.-J."/>
            <person name="Yu Y."/>
            <person name="Kim N.-H."/>
            <person name="Lee O.R."/>
            <person name="Lee T.-H."/>
            <person name="Bashyal P."/>
            <person name="Kim T.-S."/>
            <person name="Lee W.-H."/>
            <person name="Kawkins C."/>
            <person name="Kim C.-K."/>
            <person name="Kim J.S."/>
            <person name="Ahn B.O."/>
            <person name="Rhee S.Y."/>
            <person name="Sohng J.K."/>
        </authorList>
    </citation>
    <scope>NUCLEOTIDE SEQUENCE</scope>
    <source>
        <tissue evidence="1">Leaf</tissue>
    </source>
</reference>
<evidence type="ECO:0000313" key="1">
    <source>
        <dbReference type="EMBL" id="KAF7809899.1"/>
    </source>
</evidence>
<comment type="caution">
    <text evidence="1">The sequence shown here is derived from an EMBL/GenBank/DDBJ whole genome shotgun (WGS) entry which is preliminary data.</text>
</comment>
<dbReference type="AlphaFoldDB" id="A0A834WAF1"/>
<organism evidence="1 2">
    <name type="scientific">Senna tora</name>
    <dbReference type="NCBI Taxonomy" id="362788"/>
    <lineage>
        <taxon>Eukaryota</taxon>
        <taxon>Viridiplantae</taxon>
        <taxon>Streptophyta</taxon>
        <taxon>Embryophyta</taxon>
        <taxon>Tracheophyta</taxon>
        <taxon>Spermatophyta</taxon>
        <taxon>Magnoliopsida</taxon>
        <taxon>eudicotyledons</taxon>
        <taxon>Gunneridae</taxon>
        <taxon>Pentapetalae</taxon>
        <taxon>rosids</taxon>
        <taxon>fabids</taxon>
        <taxon>Fabales</taxon>
        <taxon>Fabaceae</taxon>
        <taxon>Caesalpinioideae</taxon>
        <taxon>Cassia clade</taxon>
        <taxon>Senna</taxon>
    </lineage>
</organism>
<dbReference type="Proteomes" id="UP000634136">
    <property type="component" value="Unassembled WGS sequence"/>
</dbReference>